<proteinExistence type="predicted"/>
<dbReference type="PANTHER" id="PTHR34961">
    <property type="entry name" value="TRANSMEMBRANE PROTEIN"/>
    <property type="match status" value="1"/>
</dbReference>
<evidence type="ECO:0000313" key="3">
    <source>
        <dbReference type="EMBL" id="OAY60012.1"/>
    </source>
</evidence>
<dbReference type="PANTHER" id="PTHR34961:SF7">
    <property type="entry name" value="TRANSMEMBRANE PROTEIN"/>
    <property type="match status" value="1"/>
</dbReference>
<feature type="compositionally biased region" description="Basic and acidic residues" evidence="1">
    <location>
        <begin position="62"/>
        <end position="72"/>
    </location>
</feature>
<keyword evidence="4" id="KW-1185">Reference proteome</keyword>
<reference evidence="4" key="1">
    <citation type="journal article" date="2016" name="Nat. Biotechnol.">
        <title>Sequencing wild and cultivated cassava and related species reveals extensive interspecific hybridization and genetic diversity.</title>
        <authorList>
            <person name="Bredeson J.V."/>
            <person name="Lyons J.B."/>
            <person name="Prochnik S.E."/>
            <person name="Wu G.A."/>
            <person name="Ha C.M."/>
            <person name="Edsinger-Gonzales E."/>
            <person name="Grimwood J."/>
            <person name="Schmutz J."/>
            <person name="Rabbi I.Y."/>
            <person name="Egesi C."/>
            <person name="Nauluvula P."/>
            <person name="Lebot V."/>
            <person name="Ndunguru J."/>
            <person name="Mkamilo G."/>
            <person name="Bart R.S."/>
            <person name="Setter T.L."/>
            <person name="Gleadow R.M."/>
            <person name="Kulakow P."/>
            <person name="Ferguson M.E."/>
            <person name="Rounsley S."/>
            <person name="Rokhsar D.S."/>
        </authorList>
    </citation>
    <scope>NUCLEOTIDE SEQUENCE [LARGE SCALE GENOMIC DNA]</scope>
    <source>
        <strain evidence="4">cv. AM560-2</strain>
    </source>
</reference>
<feature type="region of interest" description="Disordered" evidence="1">
    <location>
        <begin position="62"/>
        <end position="118"/>
    </location>
</feature>
<feature type="chain" id="PRO_5012835880" evidence="2">
    <location>
        <begin position="20"/>
        <end position="170"/>
    </location>
</feature>
<dbReference type="InterPro" id="IPR049306">
    <property type="entry name" value="GLV1-2"/>
</dbReference>
<dbReference type="Proteomes" id="UP000091857">
    <property type="component" value="Chromosome 1"/>
</dbReference>
<organism evidence="3 4">
    <name type="scientific">Manihot esculenta</name>
    <name type="common">Cassava</name>
    <name type="synonym">Jatropha manihot</name>
    <dbReference type="NCBI Taxonomy" id="3983"/>
    <lineage>
        <taxon>Eukaryota</taxon>
        <taxon>Viridiplantae</taxon>
        <taxon>Streptophyta</taxon>
        <taxon>Embryophyta</taxon>
        <taxon>Tracheophyta</taxon>
        <taxon>Spermatophyta</taxon>
        <taxon>Magnoliopsida</taxon>
        <taxon>eudicotyledons</taxon>
        <taxon>Gunneridae</taxon>
        <taxon>Pentapetalae</taxon>
        <taxon>rosids</taxon>
        <taxon>fabids</taxon>
        <taxon>Malpighiales</taxon>
        <taxon>Euphorbiaceae</taxon>
        <taxon>Crotonoideae</taxon>
        <taxon>Manihoteae</taxon>
        <taxon>Manihot</taxon>
    </lineage>
</organism>
<feature type="signal peptide" evidence="2">
    <location>
        <begin position="1"/>
        <end position="19"/>
    </location>
</feature>
<dbReference type="Gramene" id="Manes.01G079300.1.v8.1">
    <property type="protein sequence ID" value="Manes.01G079300.1.v8.1.CDS"/>
    <property type="gene ID" value="Manes.01G079300.v8.1"/>
</dbReference>
<keyword evidence="2" id="KW-0732">Signal</keyword>
<dbReference type="Pfam" id="PF21529">
    <property type="entry name" value="GLV1-2"/>
    <property type="match status" value="1"/>
</dbReference>
<comment type="caution">
    <text evidence="3">The sequence shown here is derived from an EMBL/GenBank/DDBJ whole genome shotgun (WGS) entry which is preliminary data.</text>
</comment>
<dbReference type="AlphaFoldDB" id="A0A2C9WK84"/>
<dbReference type="InterPro" id="IPR053313">
    <property type="entry name" value="RGF"/>
</dbReference>
<dbReference type="OrthoDB" id="1911637at2759"/>
<accession>A0A2C9WK84</accession>
<sequence>MSLLLICLLICFSLHACNARYIGLSAKETRTQDFTKDVLRVNLYETSVSSEMNSPIPEEFQAQREEVGEIDRRRRIPENSLGATTKPKNVETLPKEEEGTKKKPSGAGHKLIVSSQRNLQQTAKIEGLKKQARSYNKKALESGENDIVEDVVVMDYAQPHRKPPIHNEKP</sequence>
<name>A0A2C9WK84_MANES</name>
<evidence type="ECO:0000256" key="2">
    <source>
        <dbReference type="SAM" id="SignalP"/>
    </source>
</evidence>
<dbReference type="EMBL" id="CM004387">
    <property type="protein sequence ID" value="OAY60012.1"/>
    <property type="molecule type" value="Genomic_DNA"/>
</dbReference>
<evidence type="ECO:0000256" key="1">
    <source>
        <dbReference type="SAM" id="MobiDB-lite"/>
    </source>
</evidence>
<gene>
    <name evidence="3" type="ORF">MANES_01G079300v8</name>
</gene>
<evidence type="ECO:0000313" key="4">
    <source>
        <dbReference type="Proteomes" id="UP000091857"/>
    </source>
</evidence>
<protein>
    <submittedName>
        <fullName evidence="3">Uncharacterized protein</fullName>
    </submittedName>
</protein>